<dbReference type="InterPro" id="IPR043502">
    <property type="entry name" value="DNA/RNA_pol_sf"/>
</dbReference>
<dbReference type="Gene3D" id="3.30.420.10">
    <property type="entry name" value="Ribonuclease H-like superfamily/Ribonuclease H"/>
    <property type="match status" value="2"/>
</dbReference>
<dbReference type="PANTHER" id="PTHR42648">
    <property type="entry name" value="TRANSPOSASE, PUTATIVE-RELATED"/>
    <property type="match status" value="1"/>
</dbReference>
<dbReference type="InterPro" id="IPR054722">
    <property type="entry name" value="PolX-like_BBD"/>
</dbReference>
<dbReference type="Pfam" id="PF14223">
    <property type="entry name" value="Retrotran_gag_2"/>
    <property type="match status" value="1"/>
</dbReference>
<feature type="compositionally biased region" description="Low complexity" evidence="7">
    <location>
        <begin position="847"/>
        <end position="858"/>
    </location>
</feature>
<comment type="caution">
    <text evidence="10">The sequence shown here is derived from an EMBL/GenBank/DDBJ whole genome shotgun (WGS) entry which is preliminary data.</text>
</comment>
<dbReference type="InterPro" id="IPR036875">
    <property type="entry name" value="Znf_CCHC_sf"/>
</dbReference>
<feature type="region of interest" description="Disordered" evidence="7">
    <location>
        <begin position="2105"/>
        <end position="2142"/>
    </location>
</feature>
<feature type="region of interest" description="Disordered" evidence="7">
    <location>
        <begin position="845"/>
        <end position="873"/>
    </location>
</feature>
<feature type="region of interest" description="Disordered" evidence="7">
    <location>
        <begin position="1482"/>
        <end position="1510"/>
    </location>
</feature>
<feature type="region of interest" description="Disordered" evidence="7">
    <location>
        <begin position="199"/>
        <end position="228"/>
    </location>
</feature>
<feature type="compositionally biased region" description="Acidic residues" evidence="7">
    <location>
        <begin position="2952"/>
        <end position="2963"/>
    </location>
</feature>
<keyword evidence="3" id="KW-0064">Aspartyl protease</keyword>
<feature type="region of interest" description="Disordered" evidence="7">
    <location>
        <begin position="941"/>
        <end position="960"/>
    </location>
</feature>
<dbReference type="Pfam" id="PF22936">
    <property type="entry name" value="Pol_BBD"/>
    <property type="match status" value="2"/>
</dbReference>
<dbReference type="InterPro" id="IPR025724">
    <property type="entry name" value="GAG-pre-integrase_dom"/>
</dbReference>
<accession>A0A6L2LBD8</accession>
<feature type="region of interest" description="Disordered" evidence="7">
    <location>
        <begin position="141"/>
        <end position="161"/>
    </location>
</feature>
<evidence type="ECO:0000256" key="2">
    <source>
        <dbReference type="ARBA" id="ARBA00022723"/>
    </source>
</evidence>
<dbReference type="GO" id="GO:0006508">
    <property type="term" value="P:proteolysis"/>
    <property type="evidence" value="ECO:0007669"/>
    <property type="project" value="UniProtKB-KW"/>
</dbReference>
<feature type="domain" description="Integrase catalytic" evidence="9">
    <location>
        <begin position="1237"/>
        <end position="1403"/>
    </location>
</feature>
<proteinExistence type="predicted"/>
<dbReference type="InterPro" id="IPR012337">
    <property type="entry name" value="RNaseH-like_sf"/>
</dbReference>
<organism evidence="10">
    <name type="scientific">Tanacetum cinerariifolium</name>
    <name type="common">Dalmatian daisy</name>
    <name type="synonym">Chrysanthemum cinerariifolium</name>
    <dbReference type="NCBI Taxonomy" id="118510"/>
    <lineage>
        <taxon>Eukaryota</taxon>
        <taxon>Viridiplantae</taxon>
        <taxon>Streptophyta</taxon>
        <taxon>Embryophyta</taxon>
        <taxon>Tracheophyta</taxon>
        <taxon>Spermatophyta</taxon>
        <taxon>Magnoliopsida</taxon>
        <taxon>eudicotyledons</taxon>
        <taxon>Gunneridae</taxon>
        <taxon>Pentapetalae</taxon>
        <taxon>asterids</taxon>
        <taxon>campanulids</taxon>
        <taxon>Asterales</taxon>
        <taxon>Asteraceae</taxon>
        <taxon>Asteroideae</taxon>
        <taxon>Anthemideae</taxon>
        <taxon>Anthemidinae</taxon>
        <taxon>Tanacetum</taxon>
    </lineage>
</organism>
<name>A0A6L2LBD8_TANCI</name>
<keyword evidence="1" id="KW-0645">Protease</keyword>
<dbReference type="InterPro" id="IPR001584">
    <property type="entry name" value="Integrase_cat-core"/>
</dbReference>
<dbReference type="SUPFAM" id="SSF53098">
    <property type="entry name" value="Ribonuclease H-like"/>
    <property type="match status" value="2"/>
</dbReference>
<dbReference type="CDD" id="cd09272">
    <property type="entry name" value="RNase_HI_RT_Ty1"/>
    <property type="match status" value="1"/>
</dbReference>
<dbReference type="PROSITE" id="PS50158">
    <property type="entry name" value="ZF_CCHC"/>
    <property type="match status" value="1"/>
</dbReference>
<dbReference type="Pfam" id="PF00665">
    <property type="entry name" value="rve"/>
    <property type="match status" value="1"/>
</dbReference>
<feature type="compositionally biased region" description="Basic and acidic residues" evidence="7">
    <location>
        <begin position="2116"/>
        <end position="2140"/>
    </location>
</feature>
<evidence type="ECO:0000256" key="3">
    <source>
        <dbReference type="ARBA" id="ARBA00022750"/>
    </source>
</evidence>
<protein>
    <submittedName>
        <fullName evidence="10">Putative ribonuclease H-like domain-containing protein</fullName>
    </submittedName>
</protein>
<dbReference type="GO" id="GO:0008270">
    <property type="term" value="F:zinc ion binding"/>
    <property type="evidence" value="ECO:0007669"/>
    <property type="project" value="UniProtKB-KW"/>
</dbReference>
<dbReference type="SUPFAM" id="SSF57756">
    <property type="entry name" value="Retrovirus zinc finger-like domains"/>
    <property type="match status" value="1"/>
</dbReference>
<feature type="compositionally biased region" description="Basic and acidic residues" evidence="7">
    <location>
        <begin position="2505"/>
        <end position="2517"/>
    </location>
</feature>
<keyword evidence="4" id="KW-0378">Hydrolase</keyword>
<dbReference type="InterPro" id="IPR039537">
    <property type="entry name" value="Retrotran_Ty1/copia-like"/>
</dbReference>
<dbReference type="PANTHER" id="PTHR42648:SF32">
    <property type="entry name" value="RIBONUCLEASE H-LIKE DOMAIN, GAG-PRE-INTEGRASE DOMAIN PROTEIN-RELATED"/>
    <property type="match status" value="1"/>
</dbReference>
<dbReference type="EMBL" id="BKCJ010004104">
    <property type="protein sequence ID" value="GEU59046.1"/>
    <property type="molecule type" value="Genomic_DNA"/>
</dbReference>
<dbReference type="GO" id="GO:0015074">
    <property type="term" value="P:DNA integration"/>
    <property type="evidence" value="ECO:0007669"/>
    <property type="project" value="InterPro"/>
</dbReference>
<feature type="compositionally biased region" description="Polar residues" evidence="7">
    <location>
        <begin position="1495"/>
        <end position="1509"/>
    </location>
</feature>
<dbReference type="Gene3D" id="4.10.60.10">
    <property type="entry name" value="Zinc finger, CCHC-type"/>
    <property type="match status" value="1"/>
</dbReference>
<evidence type="ECO:0000259" key="9">
    <source>
        <dbReference type="PROSITE" id="PS50994"/>
    </source>
</evidence>
<dbReference type="Pfam" id="PF13976">
    <property type="entry name" value="gag_pre-integrs"/>
    <property type="match status" value="1"/>
</dbReference>
<evidence type="ECO:0000259" key="8">
    <source>
        <dbReference type="PROSITE" id="PS50158"/>
    </source>
</evidence>
<feature type="domain" description="CCHC-type" evidence="8">
    <location>
        <begin position="692"/>
        <end position="706"/>
    </location>
</feature>
<gene>
    <name evidence="10" type="ORF">Tci_031024</name>
</gene>
<keyword evidence="2" id="KW-0479">Metal-binding</keyword>
<reference evidence="10" key="1">
    <citation type="journal article" date="2019" name="Sci. Rep.">
        <title>Draft genome of Tanacetum cinerariifolium, the natural source of mosquito coil.</title>
        <authorList>
            <person name="Yamashiro T."/>
            <person name="Shiraishi A."/>
            <person name="Satake H."/>
            <person name="Nakayama K."/>
        </authorList>
    </citation>
    <scope>NUCLEOTIDE SEQUENCE</scope>
</reference>
<dbReference type="InterPro" id="IPR013103">
    <property type="entry name" value="RVT_2"/>
</dbReference>
<feature type="region of interest" description="Disordered" evidence="7">
    <location>
        <begin position="1962"/>
        <end position="1999"/>
    </location>
</feature>
<evidence type="ECO:0000256" key="4">
    <source>
        <dbReference type="ARBA" id="ARBA00022801"/>
    </source>
</evidence>
<evidence type="ECO:0000256" key="5">
    <source>
        <dbReference type="PROSITE-ProRule" id="PRU00047"/>
    </source>
</evidence>
<keyword evidence="5" id="KW-0863">Zinc-finger</keyword>
<dbReference type="InterPro" id="IPR036397">
    <property type="entry name" value="RNaseH_sf"/>
</dbReference>
<sequence>MFDCDKMFSSETDDSLPASPIYDRYQSGEGYHAVPPPYTGTFMPPKLDWVFHDAPTINETVHAAFNIELSPIKPDNDLSHTHRPSAPIIKDWVSDSKMILRLSLHRMILLFQSLKPIATARIKRQLFKDCDYYEKKMAQTPARNHAKRGNRQPCGRMTHPNPQRHVVLTAVLTKSKHVSFTAARPVTTAVSQPLVTRPRPAKTVVTKPHSPPRRTINRRPSLAASNFPPQVTTVNAPKVNAVKGVQGNYGNPQHDLNNKGVINNGCSRHMTGNMSYLIDFEEINGGYVAFGGNPKGGKISGKGKIRTSKLAFDDVYFVKELKFNLFSVLQIVPRKNNMYNVDLKNIVPSRDLTCLFAKATLDESNLWHRRASNIEPLLRPSLSVLSANSYKVMSSHCQKTFPLLVKKGSPAEEVIEFGDTYEAPQEVADTCSASEGSAKKKGRTVAVTTKDMQKRRNDVKARTTLLLALPDEHQLRFSKYKTAQELWAAILKTFGENEATKKTKKNQLKQQYGNFKAEGKETLEQTFNRLLAPEWLMYTIAWRNRSDLDTTSLDDLYNHLKVFEPEVQKKSESYSHNMAFISSAKTSSGKEEVNTASFSTASTQVSPASANVAAASFSLDTVCAYIASQSNSSQVKYEDINQINEDDIKEIDIKWNMALLSIRANRFWKKTGKKITIQGTDVAGFDKSNVECFNCHKMGHFARECRAPRSQDRGRREVYKQGSKTEESAPKALMAIDGVGWDWSYMVNEEENHALVADKEAQIEFVLMAKSSSKNEIRGLEFKVDSKDYRIERLTKELEELKKEKEGLDSKLIVLFPPPAQVYSPPKKDMSWTGLPKFADDTITDYSKPSPSIESNSSDLQNNDFSVSEKGDSSESILSKPMIKFVKATDSPTEVKINKVETVRKPSVKYAEMYRNTTKSPKFDHLAYDCAMWEEQGKTWPKNNNTHKSRSPRTVSYKTDRTPAAVNRTHMNDAQPKRTYLSKPTHSYVSRPFQRKTVVRTQFRVPRVSTVNKKFPTINREFPTGNLKLSTTDVGDKKYQYIDTQGRLNGCSRHMTGNISYLSDYEPYDGGYVSFRRGGGKITSKGIIKTGKLEFENVYFLKDLKYNLFSVSQICDNKNSVLFIDLECIVLGRDFKLRDDTNVLLRTPRQHNMYSIDLNNIIPHKDITCLVTKASVDESVLWHRRLGHLNFETMNKLVRHNLVRGLPSKCFENNHTCVACLKRKQHKASCKTKLVHSMSKPLHTLHMDLFGPTFVSSLNHKWYCLVMTDDFSRFTWTFFLKTKDETSGILRNFITEIENLKQLKVKINSCDNGGEFRNKEINDFYSRKVIKREFINARTPQQNGVAERRNKTLIEAARTMLADAKLPVTFWAEAVNTACYVQNKILVNKSQNKTPYELFNGKTHAIRFLKPFWCYVMILNTLDNLGKFDAKGDEVVDAGTTSTNFLGTKDAASQDVKKDVSFLRYIALPNWFHEAHLESSTSNAQDDCNADAPESSGNSNPTATSTNPLANHMETLTVESPILTIRSHVPTTCFDDSLKPSRDTRLISKRVTSQDDTPSLDNILTLSNRFEDILRVTSNTGDTNGMEADLGNMEHNISASHTPTFRIHKNHLKSQIIGHVDTLVQTKTKSKEMEEQIYQMDVKSAFLYGTIDKEVYVMQPPGFQDPEFPARVYKVEKAMYGLHQALRAWHQVTPKECHLHAIKRIFRYLKGHPKLGFWYPKESPFDLVSYSDSDYGGATQDRKSTIRGCQFLGRRLISWQCKKQTIMATLTTDAEYVAAASGCGQVLWIQNQLLDYGHHFIRDCFEKKLISVDHIHTDDNVADLLTKPFDAGRLAFCDYHNLVAMLEKYEHNVDFHQIADFVEASHIRYALTINPTVYVSHIRQFWSTARIETTDEETKILANVDELFENLALMGYNILPNQKLSFQKGQFSHPWKYLNHTIMQCLSPKSTGFNEFSSNIATAVGEGSGTPTEPHHTSSPKAQHSSPTAPSSPSLPPATTETILTVIPTDISIIRQYSRRDRIAQSSALPTAIDEPASPFGDDSQGEAFPTVSGLEVEHDRKNIIKTSALPHDSPPKTEMASKIAAQELEITSLKAIINLLEDKDEGGVEPSGEDATIKGRSLETGEEASIEKSTERGSNDTEELVNVLSSLDAASILTSGVQMVSVPPATEVATVSVPTGSGKEKMVESDTLKKKKLQEQIDVQVPREMEEQIAREDQRMNEQIARDAKIARIHAEEELQVLIDRLDRNNETVAKYLQEYEQFAADLFIEERIELINDLKQIEDFIPMGSKEEGEIVKRKWLRLEQESAKKVKTSEEVSKEDLKTMMQLVPVEEILFSESTVIDDYSRSDNETEFKNQDIKQLCGMKGIKREFSVPRTPQQNGIAKRKNRTLIEAARTMLADSLLPFHFGLRQLILLVMSRIGYPLGKFDGKADEVFLVGYSSMNYQPVTTCNQSNPSVCIQEQFDAEKAREENVQQYVLFPLWYSGSKDPQNTDGDATIEVRKPEFKGRKPESKVHVSPSSSAKTKKHDDKTKREAKGKTLVEFTPVPTVGQISTNNTNTFSATGLSNTAVSPTLRESLYVDPSQYPDDLNMLALEDITYSDDDEDVGAEADFTNLETTITVSPILTTTVHNDHHINNKDFHTYMFVCFLSQEEPKRVYQALKDLSWIEAMQEKLLQFKMQKVWALVDLLNGKRAIGFMVYQMDVKSDFLYGTIEEEVYVCQPLGFEDHDYPDKVYKVVKALYGLHQAPRSWYETLATYLLENGFQRGKIDQTLFIKKQKGDILLVQVYVNDIIFGSTNKDLCKAFEKLIKDKFQMSSMGELTFFLDGKSASTPIDTEKPLLKDHDDASEGFDQIIDFLNASSIKYALTINPNIYVSCIKQFWSAVLVKKVNDVPCKECGYFYKVLYVSMILTTDDPSTNWLGKGFSGVETPLFKGILVPQQAATDVDDVVNDDDADDDVPAADAEPTPPSPPTTTPPPPQELPSTRVKNLEQDKIAQALEITKLKQRVRKLENKKQLRVSGLKRLRKGETIANIDADKVVTLKDVVAIAKEVEGEKDDDVEELGELQEVIKVVTTAKLMTKVITAAATTTTITVVAPITAATITVVLTVARRRKGVVIRDPEETATPSTTIHLESKSKDKGKGIMDAVIEQVKEMGKLDNIVLRYQALKRKPQTEAQARKNMMVYLKNMDGFKMDYFKGMSYDDIRPIFEKYFNSNKLDEEVEELKKNLQIEPNDDDDVYTEATPLALKVPVVDYAIYTENNKPFYKIIRAGGSHQLFLSFLSLLRNFDREDLEVLWQLVKERFASSKPKNFSNDFLLTTLIYMFEKLDVETQVWKNQRNDLAGKEKISIDKVYFRADDEQSLELMLVKTSKIYSKGLRLMVEDLLLLVQIDVVG</sequence>
<feature type="compositionally biased region" description="Low complexity" evidence="7">
    <location>
        <begin position="1985"/>
        <end position="1999"/>
    </location>
</feature>
<feature type="coiled-coil region" evidence="6">
    <location>
        <begin position="2990"/>
        <end position="3017"/>
    </location>
</feature>
<dbReference type="Pfam" id="PF07727">
    <property type="entry name" value="RVT_2"/>
    <property type="match status" value="2"/>
</dbReference>
<feature type="coiled-coil region" evidence="6">
    <location>
        <begin position="784"/>
        <end position="811"/>
    </location>
</feature>
<dbReference type="PROSITE" id="PS50994">
    <property type="entry name" value="INTEGRASE"/>
    <property type="match status" value="2"/>
</dbReference>
<evidence type="ECO:0000313" key="10">
    <source>
        <dbReference type="EMBL" id="GEU59046.1"/>
    </source>
</evidence>
<feature type="domain" description="Integrase catalytic" evidence="9">
    <location>
        <begin position="2350"/>
        <end position="2466"/>
    </location>
</feature>
<feature type="region of interest" description="Disordered" evidence="7">
    <location>
        <begin position="2027"/>
        <end position="2049"/>
    </location>
</feature>
<dbReference type="SUPFAM" id="SSF56672">
    <property type="entry name" value="DNA/RNA polymerases"/>
    <property type="match status" value="1"/>
</dbReference>
<feature type="compositionally biased region" description="Basic and acidic residues" evidence="7">
    <location>
        <begin position="2529"/>
        <end position="2539"/>
    </location>
</feature>
<keyword evidence="5" id="KW-0862">Zinc</keyword>
<feature type="region of interest" description="Disordered" evidence="7">
    <location>
        <begin position="2952"/>
        <end position="2988"/>
    </location>
</feature>
<keyword evidence="6" id="KW-0175">Coiled coil</keyword>
<dbReference type="GO" id="GO:0004190">
    <property type="term" value="F:aspartic-type endopeptidase activity"/>
    <property type="evidence" value="ECO:0007669"/>
    <property type="project" value="UniProtKB-KW"/>
</dbReference>
<dbReference type="GO" id="GO:0003676">
    <property type="term" value="F:nucleic acid binding"/>
    <property type="evidence" value="ECO:0007669"/>
    <property type="project" value="InterPro"/>
</dbReference>
<evidence type="ECO:0000256" key="6">
    <source>
        <dbReference type="SAM" id="Coils"/>
    </source>
</evidence>
<evidence type="ECO:0000256" key="1">
    <source>
        <dbReference type="ARBA" id="ARBA00022670"/>
    </source>
</evidence>
<dbReference type="InterPro" id="IPR001878">
    <property type="entry name" value="Znf_CCHC"/>
</dbReference>
<evidence type="ECO:0000256" key="7">
    <source>
        <dbReference type="SAM" id="MobiDB-lite"/>
    </source>
</evidence>
<feature type="compositionally biased region" description="Pro residues" evidence="7">
    <location>
        <begin position="2969"/>
        <end position="2984"/>
    </location>
</feature>
<dbReference type="SMART" id="SM00343">
    <property type="entry name" value="ZnF_C2HC"/>
    <property type="match status" value="1"/>
</dbReference>
<feature type="region of interest" description="Disordered" evidence="7">
    <location>
        <begin position="2505"/>
        <end position="2539"/>
    </location>
</feature>